<dbReference type="PANTHER" id="PTHR43991:SF21">
    <property type="entry name" value="GAMYB-BINDING PROTEIN"/>
    <property type="match status" value="1"/>
</dbReference>
<organism evidence="1 2">
    <name type="scientific">Artemisia annua</name>
    <name type="common">Sweet wormwood</name>
    <dbReference type="NCBI Taxonomy" id="35608"/>
    <lineage>
        <taxon>Eukaryota</taxon>
        <taxon>Viridiplantae</taxon>
        <taxon>Streptophyta</taxon>
        <taxon>Embryophyta</taxon>
        <taxon>Tracheophyta</taxon>
        <taxon>Spermatophyta</taxon>
        <taxon>Magnoliopsida</taxon>
        <taxon>eudicotyledons</taxon>
        <taxon>Gunneridae</taxon>
        <taxon>Pentapetalae</taxon>
        <taxon>asterids</taxon>
        <taxon>campanulids</taxon>
        <taxon>Asterales</taxon>
        <taxon>Asteraceae</taxon>
        <taxon>Asteroideae</taxon>
        <taxon>Anthemideae</taxon>
        <taxon>Artemisiinae</taxon>
        <taxon>Artemisia</taxon>
    </lineage>
</organism>
<accession>A0A2U1LQ15</accession>
<sequence length="177" mass="20608">MASASSSFKVVWLKWNLRLLRKMFELFYWKVASQSRHQKLNEISDNGRVSSTCKSSNPKSNLRNLVWATSKNDIHLMSNYSIMRGSSLTQNLNGILNFFGHMPPTEVYSPKTLYTCKTCTAVVKQRKRSINKEHQMHVVKQLKQKEYQQELNIYKKEKLFAKTANENIDCTHSKDSL</sequence>
<dbReference type="AlphaFoldDB" id="A0A2U1LQ15"/>
<dbReference type="InterPro" id="IPR013828">
    <property type="entry name" value="Hemagglutn_HA1_a/b_dom_sf"/>
</dbReference>
<dbReference type="PANTHER" id="PTHR43991">
    <property type="entry name" value="WD REPEAT PROTEIN (AFU_ORTHOLOGUE AFUA_8G05640)-RELATED"/>
    <property type="match status" value="1"/>
</dbReference>
<gene>
    <name evidence="1" type="ORF">CTI12_AA467570</name>
</gene>
<dbReference type="GO" id="GO:0019064">
    <property type="term" value="P:fusion of virus membrane with host plasma membrane"/>
    <property type="evidence" value="ECO:0007669"/>
    <property type="project" value="InterPro"/>
</dbReference>
<proteinExistence type="predicted"/>
<name>A0A2U1LQ15_ARTAN</name>
<dbReference type="Gene3D" id="3.90.209.20">
    <property type="match status" value="1"/>
</dbReference>
<evidence type="ECO:0000313" key="2">
    <source>
        <dbReference type="Proteomes" id="UP000245207"/>
    </source>
</evidence>
<dbReference type="Proteomes" id="UP000245207">
    <property type="component" value="Unassembled WGS sequence"/>
</dbReference>
<keyword evidence="2" id="KW-1185">Reference proteome</keyword>
<comment type="caution">
    <text evidence="1">The sequence shown here is derived from an EMBL/GenBank/DDBJ whole genome shotgun (WGS) entry which is preliminary data.</text>
</comment>
<reference evidence="1 2" key="1">
    <citation type="journal article" date="2018" name="Mol. Plant">
        <title>The genome of Artemisia annua provides insight into the evolution of Asteraceae family and artemisinin biosynthesis.</title>
        <authorList>
            <person name="Shen Q."/>
            <person name="Zhang L."/>
            <person name="Liao Z."/>
            <person name="Wang S."/>
            <person name="Yan T."/>
            <person name="Shi P."/>
            <person name="Liu M."/>
            <person name="Fu X."/>
            <person name="Pan Q."/>
            <person name="Wang Y."/>
            <person name="Lv Z."/>
            <person name="Lu X."/>
            <person name="Zhang F."/>
            <person name="Jiang W."/>
            <person name="Ma Y."/>
            <person name="Chen M."/>
            <person name="Hao X."/>
            <person name="Li L."/>
            <person name="Tang Y."/>
            <person name="Lv G."/>
            <person name="Zhou Y."/>
            <person name="Sun X."/>
            <person name="Brodelius P.E."/>
            <person name="Rose J.K.C."/>
            <person name="Tang K."/>
        </authorList>
    </citation>
    <scope>NUCLEOTIDE SEQUENCE [LARGE SCALE GENOMIC DNA]</scope>
    <source>
        <strain evidence="2">cv. Huhao1</strain>
        <tissue evidence="1">Leaf</tissue>
    </source>
</reference>
<dbReference type="EMBL" id="PKPP01008288">
    <property type="protein sequence ID" value="PWA51093.1"/>
    <property type="molecule type" value="Genomic_DNA"/>
</dbReference>
<dbReference type="OrthoDB" id="20669at2759"/>
<dbReference type="GO" id="GO:0046789">
    <property type="term" value="F:host cell surface receptor binding"/>
    <property type="evidence" value="ECO:0007669"/>
    <property type="project" value="InterPro"/>
</dbReference>
<evidence type="ECO:0000313" key="1">
    <source>
        <dbReference type="EMBL" id="PWA51093.1"/>
    </source>
</evidence>
<dbReference type="STRING" id="35608.A0A2U1LQ15"/>
<protein>
    <submittedName>
        <fullName evidence="1">WD40/YVTN repeat-like-containing domain-containing protein</fullName>
    </submittedName>
</protein>